<dbReference type="Proteomes" id="UP000823405">
    <property type="component" value="Unassembled WGS sequence"/>
</dbReference>
<proteinExistence type="predicted"/>
<reference evidence="2" key="1">
    <citation type="journal article" date="2020" name="Fungal Divers.">
        <title>Resolving the Mortierellaceae phylogeny through synthesis of multi-gene phylogenetics and phylogenomics.</title>
        <authorList>
            <person name="Vandepol N."/>
            <person name="Liber J."/>
            <person name="Desiro A."/>
            <person name="Na H."/>
            <person name="Kennedy M."/>
            <person name="Barry K."/>
            <person name="Grigoriev I.V."/>
            <person name="Miller A.N."/>
            <person name="O'Donnell K."/>
            <person name="Stajich J.E."/>
            <person name="Bonito G."/>
        </authorList>
    </citation>
    <scope>NUCLEOTIDE SEQUENCE</scope>
    <source>
        <strain evidence="2">NVP60</strain>
    </source>
</reference>
<dbReference type="AlphaFoldDB" id="A0A9P6UUJ7"/>
<sequence>MSQFLSLANDHDLRLHEDIQTRSCAACGTIFVPGVNSKVRVVPVAETRAEREKRKRVERKKAKQDKKKQLQDQKALEAGGGSDLGGATTSSSESKEKPTTTTTTTTTSQPESGTGSDTSKCTIIKSPQAPLRSKKIIRITPHTELAQQQQQQQNQQRINIRNGSAASNAQKPDKHANQILNHIIYSCQRCDRVTELPGTKAGFLSTRIKVTKPVSQRRKLKALQKQQQEQEPTATVGPTSSARLSRATSAAPSAATSPASSPRPFGSDDKKPGLGGGGNNKKKKKGGLINLLANQKSKDSDAGAGGSAGGSGGGDSVLANFLMGL</sequence>
<evidence type="ECO:0000313" key="2">
    <source>
        <dbReference type="EMBL" id="KAG0320247.1"/>
    </source>
</evidence>
<name>A0A9P6UUJ7_9FUNG</name>
<feature type="compositionally biased region" description="Low complexity" evidence="1">
    <location>
        <begin position="99"/>
        <end position="116"/>
    </location>
</feature>
<dbReference type="Pfam" id="PF04032">
    <property type="entry name" value="Rpr2"/>
    <property type="match status" value="1"/>
</dbReference>
<protein>
    <recommendedName>
        <fullName evidence="4">Rpr2-domain-containing protein</fullName>
    </recommendedName>
</protein>
<dbReference type="OrthoDB" id="438080at2759"/>
<feature type="compositionally biased region" description="Basic residues" evidence="1">
    <location>
        <begin position="53"/>
        <end position="66"/>
    </location>
</feature>
<dbReference type="InterPro" id="IPR007175">
    <property type="entry name" value="Rpr2/Snm1/Rpp21"/>
</dbReference>
<feature type="compositionally biased region" description="Gly residues" evidence="1">
    <location>
        <begin position="303"/>
        <end position="315"/>
    </location>
</feature>
<comment type="caution">
    <text evidence="2">The sequence shown here is derived from an EMBL/GenBank/DDBJ whole genome shotgun (WGS) entry which is preliminary data.</text>
</comment>
<gene>
    <name evidence="2" type="ORF">BGZ97_000398</name>
</gene>
<evidence type="ECO:0000313" key="3">
    <source>
        <dbReference type="Proteomes" id="UP000823405"/>
    </source>
</evidence>
<feature type="compositionally biased region" description="Low complexity" evidence="1">
    <location>
        <begin position="238"/>
        <end position="264"/>
    </location>
</feature>
<keyword evidence="3" id="KW-1185">Reference proteome</keyword>
<accession>A0A9P6UUJ7</accession>
<feature type="region of interest" description="Disordered" evidence="1">
    <location>
        <begin position="45"/>
        <end position="127"/>
    </location>
</feature>
<dbReference type="EMBL" id="JAAAIN010000107">
    <property type="protein sequence ID" value="KAG0320247.1"/>
    <property type="molecule type" value="Genomic_DNA"/>
</dbReference>
<evidence type="ECO:0000256" key="1">
    <source>
        <dbReference type="SAM" id="MobiDB-lite"/>
    </source>
</evidence>
<evidence type="ECO:0008006" key="4">
    <source>
        <dbReference type="Google" id="ProtNLM"/>
    </source>
</evidence>
<organism evidence="2 3">
    <name type="scientific">Linnemannia gamsii</name>
    <dbReference type="NCBI Taxonomy" id="64522"/>
    <lineage>
        <taxon>Eukaryota</taxon>
        <taxon>Fungi</taxon>
        <taxon>Fungi incertae sedis</taxon>
        <taxon>Mucoromycota</taxon>
        <taxon>Mortierellomycotina</taxon>
        <taxon>Mortierellomycetes</taxon>
        <taxon>Mortierellales</taxon>
        <taxon>Mortierellaceae</taxon>
        <taxon>Linnemannia</taxon>
    </lineage>
</organism>
<feature type="region of interest" description="Disordered" evidence="1">
    <location>
        <begin position="214"/>
        <end position="316"/>
    </location>
</feature>
<dbReference type="GO" id="GO:0006396">
    <property type="term" value="P:RNA processing"/>
    <property type="evidence" value="ECO:0007669"/>
    <property type="project" value="InterPro"/>
</dbReference>